<dbReference type="STRING" id="84724.SAMN04488564_10248"/>
<dbReference type="Gene3D" id="3.60.15.10">
    <property type="entry name" value="Ribonuclease Z/Hydroxyacylglutathione hydrolase-like"/>
    <property type="match status" value="1"/>
</dbReference>
<evidence type="ECO:0000313" key="3">
    <source>
        <dbReference type="Proteomes" id="UP000198583"/>
    </source>
</evidence>
<dbReference type="Proteomes" id="UP000198583">
    <property type="component" value="Unassembled WGS sequence"/>
</dbReference>
<organism evidence="2 3">
    <name type="scientific">Lentzea waywayandensis</name>
    <dbReference type="NCBI Taxonomy" id="84724"/>
    <lineage>
        <taxon>Bacteria</taxon>
        <taxon>Bacillati</taxon>
        <taxon>Actinomycetota</taxon>
        <taxon>Actinomycetes</taxon>
        <taxon>Pseudonocardiales</taxon>
        <taxon>Pseudonocardiaceae</taxon>
        <taxon>Lentzea</taxon>
    </lineage>
</organism>
<protein>
    <submittedName>
        <fullName evidence="2">L-ascorbate metabolism protein UlaG, beta-lactamase superfamily</fullName>
    </submittedName>
</protein>
<dbReference type="CDD" id="cd06262">
    <property type="entry name" value="metallo-hydrolase-like_MBL-fold"/>
    <property type="match status" value="1"/>
</dbReference>
<dbReference type="PANTHER" id="PTHR43546">
    <property type="entry name" value="UPF0173 METAL-DEPENDENT HYDROLASE MJ1163-RELATED"/>
    <property type="match status" value="1"/>
</dbReference>
<dbReference type="RefSeq" id="WP_093588659.1">
    <property type="nucleotide sequence ID" value="NZ_FOYL01000002.1"/>
</dbReference>
<dbReference type="PANTHER" id="PTHR43546:SF3">
    <property type="entry name" value="UPF0173 METAL-DEPENDENT HYDROLASE MJ1163"/>
    <property type="match status" value="1"/>
</dbReference>
<dbReference type="SUPFAM" id="SSF56281">
    <property type="entry name" value="Metallo-hydrolase/oxidoreductase"/>
    <property type="match status" value="1"/>
</dbReference>
<feature type="domain" description="Metallo-beta-lactamase" evidence="1">
    <location>
        <begin position="33"/>
        <end position="250"/>
    </location>
</feature>
<proteinExistence type="predicted"/>
<evidence type="ECO:0000259" key="1">
    <source>
        <dbReference type="SMART" id="SM00849"/>
    </source>
</evidence>
<dbReference type="SMART" id="SM00849">
    <property type="entry name" value="Lactamase_B"/>
    <property type="match status" value="1"/>
</dbReference>
<dbReference type="InterPro" id="IPR050114">
    <property type="entry name" value="UPF0173_UPF0282_UlaG_hydrolase"/>
</dbReference>
<dbReference type="EMBL" id="FOYL01000002">
    <property type="protein sequence ID" value="SFR02103.1"/>
    <property type="molecule type" value="Genomic_DNA"/>
</dbReference>
<reference evidence="3" key="1">
    <citation type="submission" date="2016-10" db="EMBL/GenBank/DDBJ databases">
        <authorList>
            <person name="Varghese N."/>
            <person name="Submissions S."/>
        </authorList>
    </citation>
    <scope>NUCLEOTIDE SEQUENCE [LARGE SCALE GENOMIC DNA]</scope>
    <source>
        <strain evidence="3">DSM 44232</strain>
    </source>
</reference>
<dbReference type="InterPro" id="IPR001279">
    <property type="entry name" value="Metallo-B-lactamas"/>
</dbReference>
<name>A0A1I6D9J0_9PSEU</name>
<dbReference type="OrthoDB" id="9789133at2"/>
<dbReference type="InterPro" id="IPR036866">
    <property type="entry name" value="RibonucZ/Hydroxyglut_hydro"/>
</dbReference>
<sequence>MKFWLSRPDLRRYSGLVQRPRTTETGVTAWFLGTSSVLLSDGRTAVLTDGFVTRPGLVRVAFGRIAPDRNLVRQAVERLGTPPIAAVVCVHSHYDHALDAPVWASLTGAELVGSESTANIGRGLGVPEQGLRVVGDGDVRTFGEFGLTFVESEHSPGDHYPGTVDAPLVPPRRSREWRTGSVYSVFVSHPRGTVLLHASAGFRPGALHGRHADVVYLGVGTLGKQPVEYVEAYWDEVVLATGARRVVLVHWDDFFRSLDEPLRPMSYLADDLDVTLSCLSALAERDDRELLLPVAWQPADPFAPSRG</sequence>
<accession>A0A1I6D9J0</accession>
<gene>
    <name evidence="2" type="ORF">SAMN04488564_10248</name>
</gene>
<evidence type="ECO:0000313" key="2">
    <source>
        <dbReference type="EMBL" id="SFR02103.1"/>
    </source>
</evidence>
<dbReference type="AlphaFoldDB" id="A0A1I6D9J0"/>
<keyword evidence="3" id="KW-1185">Reference proteome</keyword>